<dbReference type="ESTHER" id="medtr-g7kml3">
    <property type="family name" value="Chlorophyllase_Plant"/>
</dbReference>
<dbReference type="GO" id="GO:0047746">
    <property type="term" value="F:chlorophyllase activity"/>
    <property type="evidence" value="ECO:0000318"/>
    <property type="project" value="GO_Central"/>
</dbReference>
<dbReference type="InterPro" id="IPR029058">
    <property type="entry name" value="AB_hydrolase_fold"/>
</dbReference>
<dbReference type="GO" id="GO:0015996">
    <property type="term" value="P:chlorophyll catabolic process"/>
    <property type="evidence" value="ECO:0000318"/>
    <property type="project" value="GO_Central"/>
</dbReference>
<reference evidence="1 4" key="1">
    <citation type="journal article" date="2011" name="Nature">
        <title>The Medicago genome provides insight into the evolution of rhizobial symbioses.</title>
        <authorList>
            <person name="Young N.D."/>
            <person name="Debelle F."/>
            <person name="Oldroyd G.E."/>
            <person name="Geurts R."/>
            <person name="Cannon S.B."/>
            <person name="Udvardi M.K."/>
            <person name="Benedito V.A."/>
            <person name="Mayer K.F."/>
            <person name="Gouzy J."/>
            <person name="Schoof H."/>
            <person name="Van de Peer Y."/>
            <person name="Proost S."/>
            <person name="Cook D.R."/>
            <person name="Meyers B.C."/>
            <person name="Spannagl M."/>
            <person name="Cheung F."/>
            <person name="De Mita S."/>
            <person name="Krishnakumar V."/>
            <person name="Gundlach H."/>
            <person name="Zhou S."/>
            <person name="Mudge J."/>
            <person name="Bharti A.K."/>
            <person name="Murray J.D."/>
            <person name="Naoumkina M.A."/>
            <person name="Rosen B."/>
            <person name="Silverstein K.A."/>
            <person name="Tang H."/>
            <person name="Rombauts S."/>
            <person name="Zhao P.X."/>
            <person name="Zhou P."/>
            <person name="Barbe V."/>
            <person name="Bardou P."/>
            <person name="Bechner M."/>
            <person name="Bellec A."/>
            <person name="Berger A."/>
            <person name="Berges H."/>
            <person name="Bidwell S."/>
            <person name="Bisseling T."/>
            <person name="Choisne N."/>
            <person name="Couloux A."/>
            <person name="Denny R."/>
            <person name="Deshpande S."/>
            <person name="Dai X."/>
            <person name="Doyle J.J."/>
            <person name="Dudez A.M."/>
            <person name="Farmer A.D."/>
            <person name="Fouteau S."/>
            <person name="Franken C."/>
            <person name="Gibelin C."/>
            <person name="Gish J."/>
            <person name="Goldstein S."/>
            <person name="Gonzalez A.J."/>
            <person name="Green P.J."/>
            <person name="Hallab A."/>
            <person name="Hartog M."/>
            <person name="Hua A."/>
            <person name="Humphray S.J."/>
            <person name="Jeong D.H."/>
            <person name="Jing Y."/>
            <person name="Jocker A."/>
            <person name="Kenton S.M."/>
            <person name="Kim D.J."/>
            <person name="Klee K."/>
            <person name="Lai H."/>
            <person name="Lang C."/>
            <person name="Lin S."/>
            <person name="Macmil S.L."/>
            <person name="Magdelenat G."/>
            <person name="Matthews L."/>
            <person name="McCorrison J."/>
            <person name="Monaghan E.L."/>
            <person name="Mun J.H."/>
            <person name="Najar F.Z."/>
            <person name="Nicholson C."/>
            <person name="Noirot C."/>
            <person name="O'Bleness M."/>
            <person name="Paule C.R."/>
            <person name="Poulain J."/>
            <person name="Prion F."/>
            <person name="Qin B."/>
            <person name="Qu C."/>
            <person name="Retzel E.F."/>
            <person name="Riddle C."/>
            <person name="Sallet E."/>
            <person name="Samain S."/>
            <person name="Samson N."/>
            <person name="Sanders I."/>
            <person name="Saurat O."/>
            <person name="Scarpelli C."/>
            <person name="Schiex T."/>
            <person name="Segurens B."/>
            <person name="Severin A.J."/>
            <person name="Sherrier D.J."/>
            <person name="Shi R."/>
            <person name="Sims S."/>
            <person name="Singer S.R."/>
            <person name="Sinharoy S."/>
            <person name="Sterck L."/>
            <person name="Viollet A."/>
            <person name="Wang B.B."/>
            <person name="Wang K."/>
            <person name="Wang M."/>
            <person name="Wang X."/>
            <person name="Warfsmann J."/>
            <person name="Weissenbach J."/>
            <person name="White D.D."/>
            <person name="White J.D."/>
            <person name="Wiley G.B."/>
            <person name="Wincker P."/>
            <person name="Xing Y."/>
            <person name="Yang L."/>
            <person name="Yao Z."/>
            <person name="Ying F."/>
            <person name="Zhai J."/>
            <person name="Zhou L."/>
            <person name="Zuber A."/>
            <person name="Denarie J."/>
            <person name="Dixon R.A."/>
            <person name="May G.D."/>
            <person name="Schwartz D.C."/>
            <person name="Rogers J."/>
            <person name="Quetier F."/>
            <person name="Town C.D."/>
            <person name="Roe B.A."/>
        </authorList>
    </citation>
    <scope>NUCLEOTIDE SEQUENCE [LARGE SCALE GENOMIC DNA]</scope>
    <source>
        <strain evidence="1">A17</strain>
        <strain evidence="3 4">cv. Jemalong A17</strain>
    </source>
</reference>
<accession>G7KML3</accession>
<dbReference type="EnsemblPlants" id="AES76626">
    <property type="protein sequence ID" value="AES76626"/>
    <property type="gene ID" value="MTR_6g082500"/>
</dbReference>
<protein>
    <submittedName>
        <fullName evidence="1">Chlorophyllase enzyme</fullName>
    </submittedName>
    <submittedName>
        <fullName evidence="2">Putative chlorophyllase</fullName>
        <ecNumber evidence="2">3.1.1.14</ecNumber>
    </submittedName>
</protein>
<evidence type="ECO:0000313" key="4">
    <source>
        <dbReference type="Proteomes" id="UP000002051"/>
    </source>
</evidence>
<dbReference type="PANTHER" id="PTHR33428">
    <property type="entry name" value="CHLOROPHYLLASE-2, CHLOROPLASTIC"/>
    <property type="match status" value="1"/>
</dbReference>
<dbReference type="SUPFAM" id="SSF53474">
    <property type="entry name" value="alpha/beta-Hydrolases"/>
    <property type="match status" value="1"/>
</dbReference>
<dbReference type="OrthoDB" id="2093222at2759"/>
<dbReference type="InterPro" id="IPR017395">
    <property type="entry name" value="Chlorophyllase-like"/>
</dbReference>
<sequence length="314" mass="34345">MALRDKPVLSTTIGTDVFESGNIKWKQFNVDTSPKPLLVFTPTVEGTYPVILFYHGFAIWNSYYHKLLGHITSHGFIVVAPQLFTIGLPMPGPCEVKFAGKVANWITKGLQPKLKENTKENVVAKLDNLVLAGHSKGGKTAFAVALGHAETNLKFSALIGIDPVAGPSKCKITRTLPHILTGQAQSFDLNMPVIVIGTGLGPEPSNCSPLPCAPDGVNHEEFFYECKPPCAHFVVKDYGHMDMLDDETHDIRGSLLKCLCKNGTGPKDLMIRTLGGLVVSFLKAYLYNQPEDFEVILEDPNLAPAKLEEPVFYP</sequence>
<reference evidence="2" key="5">
    <citation type="journal article" date="2018" name="Nat. Plants">
        <title>Whole-genome landscape of Medicago truncatula symbiotic genes.</title>
        <authorList>
            <person name="Pecrix Y."/>
            <person name="Gamas P."/>
            <person name="Carrere S."/>
        </authorList>
    </citation>
    <scope>NUCLEOTIDE SEQUENCE</scope>
    <source>
        <tissue evidence="2">Leaves</tissue>
    </source>
</reference>
<dbReference type="OMA" id="KLADSMC"/>
<dbReference type="STRING" id="3880.G7KML3"/>
<dbReference type="AlphaFoldDB" id="G7KML3"/>
<dbReference type="KEGG" id="mtr:11437154"/>
<evidence type="ECO:0000313" key="3">
    <source>
        <dbReference type="EnsemblPlants" id="AES76626"/>
    </source>
</evidence>
<dbReference type="UniPathway" id="UPA00674"/>
<dbReference type="EMBL" id="PSQE01000006">
    <property type="protein sequence ID" value="RHN52732.1"/>
    <property type="molecule type" value="Genomic_DNA"/>
</dbReference>
<gene>
    <name evidence="3" type="primary">11437154</name>
    <name evidence="1" type="ordered locus">MTR_6g082500</name>
    <name evidence="2" type="ORF">MtrunA17_Chr6g0483681</name>
</gene>
<dbReference type="Gene3D" id="3.40.50.1820">
    <property type="entry name" value="alpha/beta hydrolase"/>
    <property type="match status" value="2"/>
</dbReference>
<reference evidence="5" key="4">
    <citation type="journal article" date="2018" name="Nat. Plants">
        <title>Whole-genome landscape of Medicago truncatula symbiotic genes.</title>
        <authorList>
            <person name="Pecrix Y."/>
            <person name="Staton S.E."/>
            <person name="Sallet E."/>
            <person name="Lelandais-Briere C."/>
            <person name="Moreau S."/>
            <person name="Carrere S."/>
            <person name="Blein T."/>
            <person name="Jardinaud M.F."/>
            <person name="Latrasse D."/>
            <person name="Zouine M."/>
            <person name="Zahm M."/>
            <person name="Kreplak J."/>
            <person name="Mayjonade B."/>
            <person name="Satge C."/>
            <person name="Perez M."/>
            <person name="Cauet S."/>
            <person name="Marande W."/>
            <person name="Chantry-Darmon C."/>
            <person name="Lopez-Roques C."/>
            <person name="Bouchez O."/>
            <person name="Berard A."/>
            <person name="Debelle F."/>
            <person name="Munos S."/>
            <person name="Bendahmane A."/>
            <person name="Berges H."/>
            <person name="Niebel A."/>
            <person name="Buitink J."/>
            <person name="Frugier F."/>
            <person name="Benhamed M."/>
            <person name="Crespi M."/>
            <person name="Gouzy J."/>
            <person name="Gamas P."/>
        </authorList>
    </citation>
    <scope>NUCLEOTIDE SEQUENCE [LARGE SCALE GENOMIC DNA]</scope>
    <source>
        <strain evidence="5">cv. Jemalong A17</strain>
    </source>
</reference>
<dbReference type="PANTHER" id="PTHR33428:SF10">
    <property type="entry name" value="CHLOROPHYLLASE-1"/>
    <property type="match status" value="1"/>
</dbReference>
<evidence type="ECO:0000313" key="5">
    <source>
        <dbReference type="Proteomes" id="UP000265566"/>
    </source>
</evidence>
<name>G7KML3_MEDTR</name>
<dbReference type="EMBL" id="CM001222">
    <property type="protein sequence ID" value="AES76626.1"/>
    <property type="molecule type" value="Genomic_DNA"/>
</dbReference>
<evidence type="ECO:0000313" key="2">
    <source>
        <dbReference type="EMBL" id="RHN52732.1"/>
    </source>
</evidence>
<keyword evidence="2" id="KW-0378">Hydrolase</keyword>
<proteinExistence type="predicted"/>
<dbReference type="Gramene" id="rna37434">
    <property type="protein sequence ID" value="RHN52732.1"/>
    <property type="gene ID" value="gene37434"/>
</dbReference>
<dbReference type="Proteomes" id="UP000265566">
    <property type="component" value="Chromosome 6"/>
</dbReference>
<dbReference type="HOGENOM" id="CLU_064603_0_0_1"/>
<reference evidence="1 4" key="2">
    <citation type="journal article" date="2014" name="BMC Genomics">
        <title>An improved genome release (version Mt4.0) for the model legume Medicago truncatula.</title>
        <authorList>
            <person name="Tang H."/>
            <person name="Krishnakumar V."/>
            <person name="Bidwell S."/>
            <person name="Rosen B."/>
            <person name="Chan A."/>
            <person name="Zhou S."/>
            <person name="Gentzbittel L."/>
            <person name="Childs K.L."/>
            <person name="Yandell M."/>
            <person name="Gundlach H."/>
            <person name="Mayer K.F."/>
            <person name="Schwartz D.C."/>
            <person name="Town C.D."/>
        </authorList>
    </citation>
    <scope>GENOME REANNOTATION</scope>
    <source>
        <strain evidence="3 4">cv. Jemalong A17</strain>
    </source>
</reference>
<evidence type="ECO:0000313" key="1">
    <source>
        <dbReference type="EMBL" id="AES76626.1"/>
    </source>
</evidence>
<dbReference type="PaxDb" id="3880-AES76626"/>
<dbReference type="Proteomes" id="UP000002051">
    <property type="component" value="Chromosome 6"/>
</dbReference>
<dbReference type="eggNOG" id="ENOG502QT6A">
    <property type="taxonomic scope" value="Eukaryota"/>
</dbReference>
<dbReference type="Pfam" id="PF07224">
    <property type="entry name" value="Chlorophyllase"/>
    <property type="match status" value="1"/>
</dbReference>
<keyword evidence="4" id="KW-1185">Reference proteome</keyword>
<organism evidence="1 4">
    <name type="scientific">Medicago truncatula</name>
    <name type="common">Barrel medic</name>
    <name type="synonym">Medicago tribuloides</name>
    <dbReference type="NCBI Taxonomy" id="3880"/>
    <lineage>
        <taxon>Eukaryota</taxon>
        <taxon>Viridiplantae</taxon>
        <taxon>Streptophyta</taxon>
        <taxon>Embryophyta</taxon>
        <taxon>Tracheophyta</taxon>
        <taxon>Spermatophyta</taxon>
        <taxon>Magnoliopsida</taxon>
        <taxon>eudicotyledons</taxon>
        <taxon>Gunneridae</taxon>
        <taxon>Pentapetalae</taxon>
        <taxon>rosids</taxon>
        <taxon>fabids</taxon>
        <taxon>Fabales</taxon>
        <taxon>Fabaceae</taxon>
        <taxon>Papilionoideae</taxon>
        <taxon>50 kb inversion clade</taxon>
        <taxon>NPAAA clade</taxon>
        <taxon>Hologalegina</taxon>
        <taxon>IRL clade</taxon>
        <taxon>Trifolieae</taxon>
        <taxon>Medicago</taxon>
    </lineage>
</organism>
<reference evidence="3" key="3">
    <citation type="submission" date="2015-04" db="UniProtKB">
        <authorList>
            <consortium name="EnsemblPlants"/>
        </authorList>
    </citation>
    <scope>IDENTIFICATION</scope>
    <source>
        <strain evidence="3">cv. Jemalong A17</strain>
    </source>
</reference>
<dbReference type="EC" id="3.1.1.14" evidence="2"/>